<comment type="cofactor">
    <cofactor evidence="5">
        <name>[2Fe-2S] cluster</name>
        <dbReference type="ChEBI" id="CHEBI:190135"/>
    </cofactor>
</comment>
<evidence type="ECO:0000256" key="6">
    <source>
        <dbReference type="ARBA" id="ARBA00038001"/>
    </source>
</evidence>
<gene>
    <name evidence="8" type="ORF">GCM10022261_11970</name>
</gene>
<keyword evidence="4" id="KW-0411">Iron-sulfur</keyword>
<proteinExistence type="inferred from homology"/>
<keyword evidence="3" id="KW-0408">Iron</keyword>
<organism evidence="8 9">
    <name type="scientific">Brevibacterium daeguense</name>
    <dbReference type="NCBI Taxonomy" id="909936"/>
    <lineage>
        <taxon>Bacteria</taxon>
        <taxon>Bacillati</taxon>
        <taxon>Actinomycetota</taxon>
        <taxon>Actinomycetes</taxon>
        <taxon>Micrococcales</taxon>
        <taxon>Brevibacteriaceae</taxon>
        <taxon>Brevibacterium</taxon>
    </lineage>
</organism>
<feature type="domain" description="Rieske" evidence="7">
    <location>
        <begin position="184"/>
        <end position="279"/>
    </location>
</feature>
<sequence length="283" mass="29446">MSTITRAIESIEASKRLDPIAGRISGWVQKATASSVVKSGLSGTWIGHPLHPPLTDLPIGAWTMASLLDITGRGSMEAAAQRLVGVGVLAAVPTAASGAADWSDAYGKEQRVGLVHAVANFAGTALQAASWVARRNGRHRLGAALSLAGLSSTAAGGYLGGYLSFGLGLGVDHTAFEHPTAEWTDVAATTEVSEGQIIRVDAQGTPVALTRRDGQLRALSATCVHAGGPLDEGRIDGDCLVCPWHGSKFRLADGTPVRGPATMKQPTWQTRSTDGRILVRREG</sequence>
<dbReference type="EMBL" id="BAABAZ010000004">
    <property type="protein sequence ID" value="GAA4283666.1"/>
    <property type="molecule type" value="Genomic_DNA"/>
</dbReference>
<dbReference type="InterPro" id="IPR036922">
    <property type="entry name" value="Rieske_2Fe-2S_sf"/>
</dbReference>
<evidence type="ECO:0000259" key="7">
    <source>
        <dbReference type="PROSITE" id="PS51296"/>
    </source>
</evidence>
<keyword evidence="9" id="KW-1185">Reference proteome</keyword>
<evidence type="ECO:0000256" key="5">
    <source>
        <dbReference type="ARBA" id="ARBA00034078"/>
    </source>
</evidence>
<evidence type="ECO:0000256" key="1">
    <source>
        <dbReference type="ARBA" id="ARBA00022714"/>
    </source>
</evidence>
<evidence type="ECO:0000256" key="3">
    <source>
        <dbReference type="ARBA" id="ARBA00023004"/>
    </source>
</evidence>
<keyword evidence="1" id="KW-0001">2Fe-2S</keyword>
<reference evidence="9" key="1">
    <citation type="journal article" date="2019" name="Int. J. Syst. Evol. Microbiol.">
        <title>The Global Catalogue of Microorganisms (GCM) 10K type strain sequencing project: providing services to taxonomists for standard genome sequencing and annotation.</title>
        <authorList>
            <consortium name="The Broad Institute Genomics Platform"/>
            <consortium name="The Broad Institute Genome Sequencing Center for Infectious Disease"/>
            <person name="Wu L."/>
            <person name="Ma J."/>
        </authorList>
    </citation>
    <scope>NUCLEOTIDE SEQUENCE [LARGE SCALE GENOMIC DNA]</scope>
    <source>
        <strain evidence="9">JCM 17458</strain>
    </source>
</reference>
<dbReference type="PROSITE" id="PS51296">
    <property type="entry name" value="RIESKE"/>
    <property type="match status" value="1"/>
</dbReference>
<dbReference type="Pfam" id="PF09990">
    <property type="entry name" value="DUF2231"/>
    <property type="match status" value="1"/>
</dbReference>
<comment type="caution">
    <text evidence="8">The sequence shown here is derived from an EMBL/GenBank/DDBJ whole genome shotgun (WGS) entry which is preliminary data.</text>
</comment>
<evidence type="ECO:0000313" key="8">
    <source>
        <dbReference type="EMBL" id="GAA4283666.1"/>
    </source>
</evidence>
<comment type="similarity">
    <text evidence="6">Belongs to the bacterial ring-hydroxylating dioxygenase ferredoxin component family.</text>
</comment>
<dbReference type="InterPro" id="IPR017941">
    <property type="entry name" value="Rieske_2Fe-2S"/>
</dbReference>
<evidence type="ECO:0000256" key="4">
    <source>
        <dbReference type="ARBA" id="ARBA00023014"/>
    </source>
</evidence>
<accession>A0ABP8EIG1</accession>
<name>A0ABP8EIG1_9MICO</name>
<dbReference type="PANTHER" id="PTHR21496">
    <property type="entry name" value="FERREDOXIN-RELATED"/>
    <property type="match status" value="1"/>
</dbReference>
<dbReference type="PANTHER" id="PTHR21496:SF0">
    <property type="entry name" value="RIESKE DOMAIN-CONTAINING PROTEIN"/>
    <property type="match status" value="1"/>
</dbReference>
<keyword evidence="2" id="KW-0479">Metal-binding</keyword>
<protein>
    <recommendedName>
        <fullName evidence="7">Rieske domain-containing protein</fullName>
    </recommendedName>
</protein>
<evidence type="ECO:0000313" key="9">
    <source>
        <dbReference type="Proteomes" id="UP001501586"/>
    </source>
</evidence>
<dbReference type="Pfam" id="PF00355">
    <property type="entry name" value="Rieske"/>
    <property type="match status" value="1"/>
</dbReference>
<dbReference type="InterPro" id="IPR019251">
    <property type="entry name" value="DUF2231_TM"/>
</dbReference>
<dbReference type="RefSeq" id="WP_236863745.1">
    <property type="nucleotide sequence ID" value="NZ_BAABAZ010000004.1"/>
</dbReference>
<dbReference type="SUPFAM" id="SSF50022">
    <property type="entry name" value="ISP domain"/>
    <property type="match status" value="1"/>
</dbReference>
<dbReference type="Gene3D" id="2.102.10.10">
    <property type="entry name" value="Rieske [2Fe-2S] iron-sulphur domain"/>
    <property type="match status" value="1"/>
</dbReference>
<evidence type="ECO:0000256" key="2">
    <source>
        <dbReference type="ARBA" id="ARBA00022723"/>
    </source>
</evidence>
<dbReference type="Proteomes" id="UP001501586">
    <property type="component" value="Unassembled WGS sequence"/>
</dbReference>